<dbReference type="EMBL" id="VNFK01000002">
    <property type="protein sequence ID" value="TVU66391.1"/>
    <property type="molecule type" value="Genomic_DNA"/>
</dbReference>
<accession>A0A558HB92</accession>
<proteinExistence type="predicted"/>
<protein>
    <submittedName>
        <fullName evidence="1">Glycosyltransferase family 4 protein</fullName>
    </submittedName>
</protein>
<reference evidence="1 2" key="1">
    <citation type="submission" date="2019-07" db="EMBL/GenBank/DDBJ databases">
        <title>Diversity of Bacteria from Kongsfjorden, Arctic.</title>
        <authorList>
            <person name="Yu Y."/>
        </authorList>
    </citation>
    <scope>NUCLEOTIDE SEQUENCE [LARGE SCALE GENOMIC DNA]</scope>
    <source>
        <strain evidence="1 2">SM1928</strain>
    </source>
</reference>
<sequence length="423" mass="45739">MTPSTLATAKLIARRLRTDGWRPVARTAAAKLAATAVDTWNLAEPHLPLRDTDIMDSRTRVPSSPAPYKAGNLRVGWVCTPPAAGSGGHTTFFRMVEEMEERGHQCTLFLYDPNDDDASRHEETIRRHWPALRAGVRSATYGMEGVDAIVASSWPTAHVVAGQAPDGVHLFYFIQDYEPYFYPRGFLYALAEESYRLGLTNVALGAMIGQVMQSELGLPPQAVVPFGCATDTYRLLEHAPGTNRSGVVYYAKKKVDRRGYLLAKLALEHFHALHPEQEIHIYGDTVTGWDIPVTNHGNLSPQDLNALYNRTIAGLAISFTNISLVPGELLAAGNVPVLNKAAFASGLLTDPDAVWAPATPQGLAMALADVVTAPGIDERAAAVAGRTRLGWADSRQSFARFLETSCAGAPLESPSGSPWGGRP</sequence>
<dbReference type="RefSeq" id="WP_144648286.1">
    <property type="nucleotide sequence ID" value="NZ_VNFK01000002.1"/>
</dbReference>
<comment type="caution">
    <text evidence="1">The sequence shown here is derived from an EMBL/GenBank/DDBJ whole genome shotgun (WGS) entry which is preliminary data.</text>
</comment>
<dbReference type="Gene3D" id="3.40.50.11090">
    <property type="match status" value="1"/>
</dbReference>
<dbReference type="Gene3D" id="3.40.50.2000">
    <property type="entry name" value="Glycogen Phosphorylase B"/>
    <property type="match status" value="1"/>
</dbReference>
<organism evidence="1 2">
    <name type="scientific">Paenarthrobacter nitroguajacolicus</name>
    <name type="common">Arthrobacter nitroguajacolicus</name>
    <dbReference type="NCBI Taxonomy" id="211146"/>
    <lineage>
        <taxon>Bacteria</taxon>
        <taxon>Bacillati</taxon>
        <taxon>Actinomycetota</taxon>
        <taxon>Actinomycetes</taxon>
        <taxon>Micrococcales</taxon>
        <taxon>Micrococcaceae</taxon>
        <taxon>Paenarthrobacter</taxon>
    </lineage>
</organism>
<dbReference type="GO" id="GO:0030247">
    <property type="term" value="F:polysaccharide binding"/>
    <property type="evidence" value="ECO:0007669"/>
    <property type="project" value="InterPro"/>
</dbReference>
<gene>
    <name evidence="1" type="ORF">FQP90_03195</name>
</gene>
<evidence type="ECO:0000313" key="1">
    <source>
        <dbReference type="EMBL" id="TVU66391.1"/>
    </source>
</evidence>
<keyword evidence="1" id="KW-0808">Transferase</keyword>
<name>A0A558HB92_PAENT</name>
<dbReference type="Proteomes" id="UP000316500">
    <property type="component" value="Unassembled WGS sequence"/>
</dbReference>
<dbReference type="OrthoDB" id="7615426at2"/>
<dbReference type="SUPFAM" id="SSF53756">
    <property type="entry name" value="UDP-Glycosyltransferase/glycogen phosphorylase"/>
    <property type="match status" value="1"/>
</dbReference>
<evidence type="ECO:0000313" key="2">
    <source>
        <dbReference type="Proteomes" id="UP000316500"/>
    </source>
</evidence>
<dbReference type="GO" id="GO:0016740">
    <property type="term" value="F:transferase activity"/>
    <property type="evidence" value="ECO:0007669"/>
    <property type="project" value="UniProtKB-KW"/>
</dbReference>
<dbReference type="AlphaFoldDB" id="A0A558HB92"/>